<dbReference type="InterPro" id="IPR056457">
    <property type="entry name" value="DOP1_C"/>
</dbReference>
<evidence type="ECO:0000256" key="4">
    <source>
        <dbReference type="ARBA" id="ARBA00023034"/>
    </source>
</evidence>
<feature type="domain" description="DOP1-like C-terminal" evidence="9">
    <location>
        <begin position="1110"/>
        <end position="1564"/>
    </location>
</feature>
<dbReference type="EMBL" id="JAKLMC020000039">
    <property type="protein sequence ID" value="KAK5949127.1"/>
    <property type="molecule type" value="Genomic_DNA"/>
</dbReference>
<dbReference type="Proteomes" id="UP001316803">
    <property type="component" value="Unassembled WGS sequence"/>
</dbReference>
<evidence type="ECO:0000256" key="2">
    <source>
        <dbReference type="ARBA" id="ARBA00022448"/>
    </source>
</evidence>
<proteinExistence type="inferred from homology"/>
<dbReference type="Pfam" id="PF24597">
    <property type="entry name" value="TPR_DOP1_M"/>
    <property type="match status" value="1"/>
</dbReference>
<evidence type="ECO:0000313" key="10">
    <source>
        <dbReference type="EMBL" id="KAK5949127.1"/>
    </source>
</evidence>
<comment type="subcellular location">
    <subcellularLocation>
        <location evidence="1">Golgi apparatus membrane</location>
        <topology evidence="1">Peripheral membrane protein</topology>
    </subcellularLocation>
</comment>
<keyword evidence="2" id="KW-0813">Transport</keyword>
<accession>A0AAN8I1I7</accession>
<evidence type="ECO:0000256" key="3">
    <source>
        <dbReference type="ARBA" id="ARBA00022927"/>
    </source>
</evidence>
<name>A0AAN8I1I7_9EURO</name>
<evidence type="ECO:0000313" key="11">
    <source>
        <dbReference type="Proteomes" id="UP001316803"/>
    </source>
</evidence>
<organism evidence="10 11">
    <name type="scientific">Knufia fluminis</name>
    <dbReference type="NCBI Taxonomy" id="191047"/>
    <lineage>
        <taxon>Eukaryota</taxon>
        <taxon>Fungi</taxon>
        <taxon>Dikarya</taxon>
        <taxon>Ascomycota</taxon>
        <taxon>Pezizomycotina</taxon>
        <taxon>Eurotiomycetes</taxon>
        <taxon>Chaetothyriomycetidae</taxon>
        <taxon>Chaetothyriales</taxon>
        <taxon>Trichomeriaceae</taxon>
        <taxon>Knufia</taxon>
    </lineage>
</organism>
<keyword evidence="11" id="KW-1185">Reference proteome</keyword>
<comment type="similarity">
    <text evidence="6">Belongs to the DOP1 family.</text>
</comment>
<keyword evidence="3" id="KW-0653">Protein transport</keyword>
<evidence type="ECO:0008006" key="12">
    <source>
        <dbReference type="Google" id="ProtNLM"/>
    </source>
</evidence>
<dbReference type="SUPFAM" id="SSF48371">
    <property type="entry name" value="ARM repeat"/>
    <property type="match status" value="1"/>
</dbReference>
<dbReference type="GO" id="GO:0006895">
    <property type="term" value="P:Golgi to endosome transport"/>
    <property type="evidence" value="ECO:0007669"/>
    <property type="project" value="InterPro"/>
</dbReference>
<dbReference type="InterPro" id="IPR007249">
    <property type="entry name" value="DOP1_N"/>
</dbReference>
<evidence type="ECO:0000256" key="5">
    <source>
        <dbReference type="ARBA" id="ARBA00023136"/>
    </source>
</evidence>
<protein>
    <recommendedName>
        <fullName evidence="12">Dopey N-terminal domain-containing protein</fullName>
    </recommendedName>
</protein>
<evidence type="ECO:0000259" key="7">
    <source>
        <dbReference type="Pfam" id="PF04118"/>
    </source>
</evidence>
<evidence type="ECO:0000256" key="1">
    <source>
        <dbReference type="ARBA" id="ARBA00004395"/>
    </source>
</evidence>
<evidence type="ECO:0000256" key="6">
    <source>
        <dbReference type="ARBA" id="ARBA00046326"/>
    </source>
</evidence>
<sequence length="1587" mass="175310">MAADQKAYRRYHATIERALAIFDANSDWADYIAFLSRLLKSLDTGKPEGLSDIPCKPRIALCLSRCLQPSLPSGVHQKALDVYGEVFSIIGTKGLSRDLFLLLPGLSHTLAFANLSTRPMVLDLYEAYVLRVPSSSLRPALKALVLSLLPVIEEETSEDFDRCLHTFESLRTCFAEGEQEYFFWQTLFVASVSNPHRRAGALVYLNRCLPKLVANAQHVSNGSHTASDVIITPEPGLLVRCFATGLRDEQSLVQRGFLDLLVTHLPLSADILQAERYQKDLDVLVSAALVVVLRRDMSLNRRLWAWFTGADSKSSDGNVTSPLETVGKQLEVANSYFRTFGLPSTIRCIHSMMADANASPSPRTLPFRIMLSLMDRWEIGGPVVTATFAPMLKSLMAYQSTAPSQTAFDEVFRSANVFFDGIESATLFSCMSELLRSAQTELLAFIVANFNIEQADMVHGHVLDLSRQVARSILDKEALATSLTSLLDELTAIAISTALSMADSAQPGQVAQLLEAITMTLYTVLKETENTSILPGLCNSFERAVILTQTLPPIIGTTLLQQVGQAVSTYPTASSPSFTTASIYSKIVASLLPRLDSMVQTARQLVLDCIPHLIHGLWSLLGTGMPQNHVAVVEDIWRLRDLSEKHEMVESTILDLLCRSEGPTSSPAEAQIERFGTLYHHTKTVKRCPDDVVPDMLRRPALCILDHCLGEVRSEPGVRWLMGLSSTTPILRSVLVDQPSGIQNVLLTSARVQKLIRIMYMSEDHWRSFSTSQDIHVVHQFSLMLLGLKERDGTTLQYDAFALLRTLYGTRSGNTPPDELVSFLVDKLDRDAADAAQQEQVLDTLLAVLNDKSLLPSSLVQVLLKGLTTVPVDERLDKWITLLCNFLPNHTALLPSLLKVTSGFCKRIEQTFEDLQAVFNQRADSTSAKSPEKSIANLLSGLEYVLARAHQQVFLNVPPPNSSASDIKQDSVSSRSRANDRLTVILCMQDAVRICARLWSWKSAARISSMSDTKSFQYTAMKVRSRSRKILENLIEAEPQECLETLIALWVSEEQSSLLDLLQSLNGARPRSMMPAVFNAIYGRTNPGALSSAQKSSLSIQLGSTDLVIFLNEYTSALEDDMLEEIWADCAAFLREVLGNPMPHRQILIKLVHFCSILSRKMENTNFSEESRMQRELSDLCTRLLTAIFTIKPSGFDGKASTNGSTGVGDAGKTPLALSARSENMLSVLVEALPHLGPLLSQYDRSNTVFTAIATNLVSPVIHARAFPQNLFGEHLEVIRLMPTSTKTRKKDLLDAFNNPKFFQSPTELASSGWLPLLKQLQMNDKTVVVESLNRIAPPAAAGIMLGIGAAAARTEADRKTQLELRRVATMILSADVDAALPYLPLISQKIEELLSATLESSPSLATRGDVYLLIRALLLKVGHVNLAPLWPVLDSELQGLCKDFLAENESEYTSFSKLQGAKLLDLLLLMRPDEFQLHEWLFVTDTIDAIYPSSTTAVKSYADEIAPILSSTSEQIEIQSDPASRLRKPWLSGDESRNQDDIDALLAGFFGHLSIRAFEDLYSLQGLDDEACRQDLIADLFTDVAS</sequence>
<gene>
    <name evidence="10" type="ORF">OHC33_009868</name>
</gene>
<dbReference type="GO" id="GO:0005768">
    <property type="term" value="C:endosome"/>
    <property type="evidence" value="ECO:0007669"/>
    <property type="project" value="TreeGrafter"/>
</dbReference>
<dbReference type="InterPro" id="IPR040314">
    <property type="entry name" value="DOP1"/>
</dbReference>
<keyword evidence="4" id="KW-0333">Golgi apparatus</keyword>
<evidence type="ECO:0000259" key="8">
    <source>
        <dbReference type="Pfam" id="PF24597"/>
    </source>
</evidence>
<dbReference type="GO" id="GO:0005802">
    <property type="term" value="C:trans-Golgi network"/>
    <property type="evidence" value="ECO:0007669"/>
    <property type="project" value="TreeGrafter"/>
</dbReference>
<feature type="domain" description="DOP1 N-terminal" evidence="7">
    <location>
        <begin position="6"/>
        <end position="311"/>
    </location>
</feature>
<dbReference type="GO" id="GO:0000139">
    <property type="term" value="C:Golgi membrane"/>
    <property type="evidence" value="ECO:0007669"/>
    <property type="project" value="UniProtKB-SubCell"/>
</dbReference>
<evidence type="ECO:0000259" key="9">
    <source>
        <dbReference type="Pfam" id="PF24598"/>
    </source>
</evidence>
<dbReference type="PANTHER" id="PTHR14042">
    <property type="entry name" value="DOPEY-RELATED"/>
    <property type="match status" value="1"/>
</dbReference>
<dbReference type="InterPro" id="IPR056458">
    <property type="entry name" value="TPR_DOP1_M"/>
</dbReference>
<reference evidence="10 11" key="1">
    <citation type="submission" date="2022-12" db="EMBL/GenBank/DDBJ databases">
        <title>Genomic features and morphological characterization of a novel Knufia sp. strain isolated from spacecraft assembly facility.</title>
        <authorList>
            <person name="Teixeira M."/>
            <person name="Chander A.M."/>
            <person name="Stajich J.E."/>
            <person name="Venkateswaran K."/>
        </authorList>
    </citation>
    <scope>NUCLEOTIDE SEQUENCE [LARGE SCALE GENOMIC DNA]</scope>
    <source>
        <strain evidence="10 11">FJI-L2-BK-P2</strain>
    </source>
</reference>
<dbReference type="InterPro" id="IPR016024">
    <property type="entry name" value="ARM-type_fold"/>
</dbReference>
<dbReference type="GO" id="GO:0015031">
    <property type="term" value="P:protein transport"/>
    <property type="evidence" value="ECO:0007669"/>
    <property type="project" value="UniProtKB-KW"/>
</dbReference>
<dbReference type="GO" id="GO:0005829">
    <property type="term" value="C:cytosol"/>
    <property type="evidence" value="ECO:0007669"/>
    <property type="project" value="GOC"/>
</dbReference>
<keyword evidence="5" id="KW-0472">Membrane</keyword>
<dbReference type="Pfam" id="PF04118">
    <property type="entry name" value="Dopey_N"/>
    <property type="match status" value="1"/>
</dbReference>
<dbReference type="Pfam" id="PF24598">
    <property type="entry name" value="DOP1_C"/>
    <property type="match status" value="1"/>
</dbReference>
<feature type="domain" description="DOP1-like middle TPR" evidence="8">
    <location>
        <begin position="336"/>
        <end position="462"/>
    </location>
</feature>
<comment type="caution">
    <text evidence="10">The sequence shown here is derived from an EMBL/GenBank/DDBJ whole genome shotgun (WGS) entry which is preliminary data.</text>
</comment>
<dbReference type="PANTHER" id="PTHR14042:SF24">
    <property type="entry name" value="PROTEIN DOPEY-1 HOMOLOG"/>
    <property type="match status" value="1"/>
</dbReference>